<dbReference type="PROSITE" id="PS00049">
    <property type="entry name" value="RIBOSOMAL_L14"/>
    <property type="match status" value="1"/>
</dbReference>
<accession>A0ABR2PIX8</accession>
<dbReference type="CDD" id="cd00337">
    <property type="entry name" value="Ribosomal_uL14"/>
    <property type="match status" value="1"/>
</dbReference>
<sequence length="191" mass="21234">MSKRGRGGSAGNKFRMSLGLPVAATVNCADNTGAKNLYIISVKGIKGRLNRLPSACVGDMVMATVKKGKPDLRKKVLPAVIVRQRKPWRRKDGVYMYFEDNAGVIVNPKGEMKGSAITGPIGKECADLWPRIASAANAIYLVNIFWMVLILFLDLEVIGLYDLEKRLAVDTSLRHLMLEFAFLLNFFFRIL</sequence>
<keyword evidence="5" id="KW-1133">Transmembrane helix</keyword>
<protein>
    <recommendedName>
        <fullName evidence="8">60S ribosomal protein L23</fullName>
    </recommendedName>
</protein>
<evidence type="ECO:0000256" key="3">
    <source>
        <dbReference type="ARBA" id="ARBA00023274"/>
    </source>
</evidence>
<organism evidence="6 7">
    <name type="scientific">Hibiscus sabdariffa</name>
    <name type="common">roselle</name>
    <dbReference type="NCBI Taxonomy" id="183260"/>
    <lineage>
        <taxon>Eukaryota</taxon>
        <taxon>Viridiplantae</taxon>
        <taxon>Streptophyta</taxon>
        <taxon>Embryophyta</taxon>
        <taxon>Tracheophyta</taxon>
        <taxon>Spermatophyta</taxon>
        <taxon>Magnoliopsida</taxon>
        <taxon>eudicotyledons</taxon>
        <taxon>Gunneridae</taxon>
        <taxon>Pentapetalae</taxon>
        <taxon>rosids</taxon>
        <taxon>malvids</taxon>
        <taxon>Malvales</taxon>
        <taxon>Malvaceae</taxon>
        <taxon>Malvoideae</taxon>
        <taxon>Hibiscus</taxon>
    </lineage>
</organism>
<dbReference type="Pfam" id="PF00238">
    <property type="entry name" value="Ribosomal_L14"/>
    <property type="match status" value="1"/>
</dbReference>
<dbReference type="NCBIfam" id="NF006344">
    <property type="entry name" value="PRK08571.1"/>
    <property type="match status" value="1"/>
</dbReference>
<keyword evidence="7" id="KW-1185">Reference proteome</keyword>
<dbReference type="InterPro" id="IPR036853">
    <property type="entry name" value="Ribosomal_uL14_sf"/>
</dbReference>
<feature type="transmembrane region" description="Helical" evidence="5">
    <location>
        <begin position="138"/>
        <end position="161"/>
    </location>
</feature>
<evidence type="ECO:0000256" key="4">
    <source>
        <dbReference type="RuleBase" id="RU003949"/>
    </source>
</evidence>
<keyword evidence="5" id="KW-0472">Membrane</keyword>
<dbReference type="InterPro" id="IPR019972">
    <property type="entry name" value="Ribosomal_uL14_CS"/>
</dbReference>
<feature type="transmembrane region" description="Helical" evidence="5">
    <location>
        <begin position="173"/>
        <end position="190"/>
    </location>
</feature>
<keyword evidence="2 4" id="KW-0689">Ribosomal protein</keyword>
<name>A0ABR2PIX8_9ROSI</name>
<dbReference type="Proteomes" id="UP001396334">
    <property type="component" value="Unassembled WGS sequence"/>
</dbReference>
<dbReference type="SMART" id="SM01374">
    <property type="entry name" value="Ribosomal_L14"/>
    <property type="match status" value="1"/>
</dbReference>
<proteinExistence type="inferred from homology"/>
<keyword evidence="5" id="KW-0812">Transmembrane</keyword>
<dbReference type="SUPFAM" id="SSF50193">
    <property type="entry name" value="Ribosomal protein L14"/>
    <property type="match status" value="1"/>
</dbReference>
<comment type="caution">
    <text evidence="6">The sequence shown here is derived from an EMBL/GenBank/DDBJ whole genome shotgun (WGS) entry which is preliminary data.</text>
</comment>
<keyword evidence="3 4" id="KW-0687">Ribonucleoprotein</keyword>
<dbReference type="PANTHER" id="PTHR11761">
    <property type="entry name" value="50S/60S RIBOSOMAL PROTEIN L14/L23"/>
    <property type="match status" value="1"/>
</dbReference>
<dbReference type="Gene3D" id="2.40.150.20">
    <property type="entry name" value="Ribosomal protein L14"/>
    <property type="match status" value="1"/>
</dbReference>
<reference evidence="6 7" key="1">
    <citation type="journal article" date="2024" name="G3 (Bethesda)">
        <title>Genome assembly of Hibiscus sabdariffa L. provides insights into metabolisms of medicinal natural products.</title>
        <authorList>
            <person name="Kim T."/>
        </authorList>
    </citation>
    <scope>NUCLEOTIDE SEQUENCE [LARGE SCALE GENOMIC DNA]</scope>
    <source>
        <strain evidence="6">TK-2024</strain>
        <tissue evidence="6">Old leaves</tissue>
    </source>
</reference>
<comment type="similarity">
    <text evidence="1 4">Belongs to the universal ribosomal protein uL14 family.</text>
</comment>
<evidence type="ECO:0000313" key="6">
    <source>
        <dbReference type="EMBL" id="KAK8988140.1"/>
    </source>
</evidence>
<dbReference type="PANTHER" id="PTHR11761:SF44">
    <property type="entry name" value="LARGE RIBOSOMAL SUBUNIT PROTEIN UL14"/>
    <property type="match status" value="1"/>
</dbReference>
<dbReference type="HAMAP" id="MF_01367">
    <property type="entry name" value="Ribosomal_uL14"/>
    <property type="match status" value="1"/>
</dbReference>
<gene>
    <name evidence="6" type="ORF">V6N11_065738</name>
</gene>
<dbReference type="EMBL" id="JBBPBN010000059">
    <property type="protein sequence ID" value="KAK8988140.1"/>
    <property type="molecule type" value="Genomic_DNA"/>
</dbReference>
<evidence type="ECO:0000256" key="1">
    <source>
        <dbReference type="ARBA" id="ARBA00010745"/>
    </source>
</evidence>
<dbReference type="InterPro" id="IPR000218">
    <property type="entry name" value="Ribosomal_uL14"/>
</dbReference>
<evidence type="ECO:0000256" key="2">
    <source>
        <dbReference type="ARBA" id="ARBA00022980"/>
    </source>
</evidence>
<evidence type="ECO:0008006" key="8">
    <source>
        <dbReference type="Google" id="ProtNLM"/>
    </source>
</evidence>
<evidence type="ECO:0000256" key="5">
    <source>
        <dbReference type="SAM" id="Phobius"/>
    </source>
</evidence>
<evidence type="ECO:0000313" key="7">
    <source>
        <dbReference type="Proteomes" id="UP001396334"/>
    </source>
</evidence>